<dbReference type="InterPro" id="IPR004584">
    <property type="entry name" value="Rad50_eukaryotes"/>
</dbReference>
<keyword evidence="16" id="KW-0469">Meiosis</keyword>
<evidence type="ECO:0000256" key="17">
    <source>
        <dbReference type="ARBA" id="ARBA00049360"/>
    </source>
</evidence>
<comment type="catalytic activity">
    <reaction evidence="17">
        <text>ATP + H2O = ADP + phosphate + H(+)</text>
        <dbReference type="Rhea" id="RHEA:13065"/>
        <dbReference type="ChEBI" id="CHEBI:15377"/>
        <dbReference type="ChEBI" id="CHEBI:15378"/>
        <dbReference type="ChEBI" id="CHEBI:30616"/>
        <dbReference type="ChEBI" id="CHEBI:43474"/>
        <dbReference type="ChEBI" id="CHEBI:456216"/>
    </reaction>
</comment>
<dbReference type="SUPFAM" id="SSF75712">
    <property type="entry name" value="Rad50 coiled-coil Zn hook"/>
    <property type="match status" value="1"/>
</dbReference>
<feature type="compositionally biased region" description="Basic and acidic residues" evidence="20">
    <location>
        <begin position="286"/>
        <end position="299"/>
    </location>
</feature>
<evidence type="ECO:0000256" key="3">
    <source>
        <dbReference type="ARBA" id="ARBA00004286"/>
    </source>
</evidence>
<evidence type="ECO:0000256" key="16">
    <source>
        <dbReference type="ARBA" id="ARBA00023254"/>
    </source>
</evidence>
<evidence type="ECO:0000256" key="5">
    <source>
        <dbReference type="ARBA" id="ARBA00022454"/>
    </source>
</evidence>
<feature type="binding site" evidence="18">
    <location>
        <position position="722"/>
    </location>
    <ligand>
        <name>Zn(2+)</name>
        <dbReference type="ChEBI" id="CHEBI:29105"/>
    </ligand>
</feature>
<evidence type="ECO:0000256" key="12">
    <source>
        <dbReference type="ARBA" id="ARBA00022842"/>
    </source>
</evidence>
<feature type="domain" description="Zinc-hook" evidence="21">
    <location>
        <begin position="675"/>
        <end position="771"/>
    </location>
</feature>
<evidence type="ECO:0000256" key="14">
    <source>
        <dbReference type="ARBA" id="ARBA00023204"/>
    </source>
</evidence>
<dbReference type="PROSITE" id="PS51131">
    <property type="entry name" value="ZN_HOOK"/>
    <property type="match status" value="1"/>
</dbReference>
<keyword evidence="13 19" id="KW-0175">Coiled coil</keyword>
<comment type="cofactor">
    <cofactor evidence="1">
        <name>Zn(2+)</name>
        <dbReference type="ChEBI" id="CHEBI:29105"/>
    </cofactor>
</comment>
<keyword evidence="9" id="KW-0378">Hydrolase</keyword>
<evidence type="ECO:0000256" key="4">
    <source>
        <dbReference type="ARBA" id="ARBA00009439"/>
    </source>
</evidence>
<keyword evidence="8" id="KW-0227">DNA damage</keyword>
<organism evidence="22 23">
    <name type="scientific">Volvox africanus</name>
    <dbReference type="NCBI Taxonomy" id="51714"/>
    <lineage>
        <taxon>Eukaryota</taxon>
        <taxon>Viridiplantae</taxon>
        <taxon>Chlorophyta</taxon>
        <taxon>core chlorophytes</taxon>
        <taxon>Chlorophyceae</taxon>
        <taxon>CS clade</taxon>
        <taxon>Chlamydomonadales</taxon>
        <taxon>Volvocaceae</taxon>
        <taxon>Volvox</taxon>
    </lineage>
</organism>
<feature type="region of interest" description="Disordered" evidence="20">
    <location>
        <begin position="508"/>
        <end position="538"/>
    </location>
</feature>
<dbReference type="Proteomes" id="UP001165090">
    <property type="component" value="Unassembled WGS sequence"/>
</dbReference>
<evidence type="ECO:0000256" key="11">
    <source>
        <dbReference type="ARBA" id="ARBA00022840"/>
    </source>
</evidence>
<dbReference type="InterPro" id="IPR027417">
    <property type="entry name" value="P-loop_NTPase"/>
</dbReference>
<dbReference type="PANTHER" id="PTHR18867">
    <property type="entry name" value="RAD50"/>
    <property type="match status" value="1"/>
</dbReference>
<sequence length="1346" mass="150165">MCTVEKILIRGIRSFSPENEYIIEFYKPLTIIVGSNGAGKTTIIECLRNATTGELPPNTRQGQGFVHDPKVAGETEVKAQIKLSFKTATGQPIYVTRSFQLTQKKTALQFKSLDAVLSCRNRNTGQRESVTYRCADLDRMVPTLMGVSKAVLENVIFVHQEESNWPLSEGKVLKEKFDDIFAATKYTKALEALRKLRTEKSHALKECRLGLETLKQVRDMADHHSVQRDDAKSRATDCQTQMATFDMKIRDLEQQQSALMSKIGEIDSMAKGMGIRRGQLDQLKATNREREERFRHEGREEFEEDDAELQSHLADSERLAGEKQKRCTSLESEVEAERSRKDSLAAQYQRDCLRHGQLAGEAATHASNVAARDRAVRATAVALALPLPMSMDEEGLADGGMGGRDGASAFSPAATEAFCENVAAKVRELDGRVRALRADARTNESRLSSAVDVATAQLARAQEGLRLKRVQLEDNRIAISNCGAQIQCSQYTEVSARALREDAEIAEEHYRQKQAEESSSDAGRQVEEARREVETAGRRMSELRLERQRAAAAAEGSAKLRVKRTDLESKEEQISKVMAARRQDITKVVGLQSGEAVPEPGALRARAEALLSRLRAEEAEQLRTSQEAHRAAEAARTSLRTRTSELAVCRQDMERLRAELRYVVANALGEAVVNEDEYNNRVAAVQKAEDMSRSRLGRGRATQILISNYKETVAKGNPCPVCDRDFTEVERRKCLEHIEHDIQALPASIRECETALKQVQRQLDALRALQPTYVRYNDLKAKLPELEQLEGQLREQSDELSEKAEVAQMDYAEVHERVKELTRLNGEVVWHIDRLAGEAEALRREIAHLDPATSLVGSASGGAASRSVGAIDSELEEVEAARQRAELLRDAAMARLNRLRDEVLTAQRGAMAAQQRALEAAAAVNRVNELQNKIRELEVANAALEEEWRSAAGSLAPLEAERDSLVRQRDEARQRSQKEVAEADEQLRAAQLLQSQLLDKALVVSEYESRGRGAELARMVSELEAANGRIEEQSRALAVMEERLVVLRQELVQDAALRRDVADVLEMRAGRRAEQEMAGELADLEARVAQVGDPGALQRQAASLAEQRDALRSKQDVLRGHIAAAHQAASRAQAELNDPKYRDVHQRFRTQQLVVKTTEMAMSDLDKYYKALEKALLVFHTTKMADINKIIKELWQKTYRGQDIDYIQIKADTEGVGTRSYNYRVVMYSGAAELEMRGRCSAGQKVLACLIIRLALAETFCLNCGILALDEPTTNLDAENSGSLARALKALMESRAGQENFQLIVITHDEHFAQLIGTREHVDTIWRVTKDPATQHTLVTPEALQD</sequence>
<dbReference type="Gene3D" id="1.10.287.1490">
    <property type="match status" value="1"/>
</dbReference>
<keyword evidence="7" id="KW-0547">Nucleotide-binding</keyword>
<feature type="coiled-coil region" evidence="19">
    <location>
        <begin position="871"/>
        <end position="1050"/>
    </location>
</feature>
<protein>
    <recommendedName>
        <fullName evidence="21">Zinc-hook domain-containing protein</fullName>
    </recommendedName>
</protein>
<keyword evidence="15" id="KW-0539">Nucleus</keyword>
<evidence type="ECO:0000256" key="20">
    <source>
        <dbReference type="SAM" id="MobiDB-lite"/>
    </source>
</evidence>
<feature type="compositionally biased region" description="Basic and acidic residues" evidence="20">
    <location>
        <begin position="314"/>
        <end position="325"/>
    </location>
</feature>
<accession>A0ABQ5SGW4</accession>
<keyword evidence="14" id="KW-0234">DNA repair</keyword>
<dbReference type="EMBL" id="BSDZ01000080">
    <property type="protein sequence ID" value="GLI69195.1"/>
    <property type="molecule type" value="Genomic_DNA"/>
</dbReference>
<feature type="coiled-coil region" evidence="19">
    <location>
        <begin position="749"/>
        <end position="806"/>
    </location>
</feature>
<evidence type="ECO:0000256" key="15">
    <source>
        <dbReference type="ARBA" id="ARBA00023242"/>
    </source>
</evidence>
<evidence type="ECO:0000256" key="9">
    <source>
        <dbReference type="ARBA" id="ARBA00022801"/>
    </source>
</evidence>
<feature type="compositionally biased region" description="Basic and acidic residues" evidence="20">
    <location>
        <begin position="524"/>
        <end position="538"/>
    </location>
</feature>
<proteinExistence type="inferred from homology"/>
<evidence type="ECO:0000256" key="13">
    <source>
        <dbReference type="ARBA" id="ARBA00023054"/>
    </source>
</evidence>
<dbReference type="NCBIfam" id="TIGR00606">
    <property type="entry name" value="rad50"/>
    <property type="match status" value="1"/>
</dbReference>
<keyword evidence="12" id="KW-0460">Magnesium</keyword>
<evidence type="ECO:0000256" key="10">
    <source>
        <dbReference type="ARBA" id="ARBA00022833"/>
    </source>
</evidence>
<feature type="region of interest" description="Disordered" evidence="20">
    <location>
        <begin position="277"/>
        <end position="341"/>
    </location>
</feature>
<dbReference type="InterPro" id="IPR038729">
    <property type="entry name" value="Rad50/SbcC_AAA"/>
</dbReference>
<name>A0ABQ5SGW4_9CHLO</name>
<evidence type="ECO:0000256" key="18">
    <source>
        <dbReference type="PROSITE-ProRule" id="PRU00471"/>
    </source>
</evidence>
<evidence type="ECO:0000256" key="19">
    <source>
        <dbReference type="SAM" id="Coils"/>
    </source>
</evidence>
<evidence type="ECO:0000256" key="6">
    <source>
        <dbReference type="ARBA" id="ARBA00022723"/>
    </source>
</evidence>
<keyword evidence="10 18" id="KW-0862">Zinc</keyword>
<keyword evidence="5" id="KW-0158">Chromosome</keyword>
<feature type="binding site" evidence="18">
    <location>
        <position position="719"/>
    </location>
    <ligand>
        <name>Zn(2+)</name>
        <dbReference type="ChEBI" id="CHEBI:29105"/>
    </ligand>
</feature>
<evidence type="ECO:0000256" key="7">
    <source>
        <dbReference type="ARBA" id="ARBA00022741"/>
    </source>
</evidence>
<comment type="caution">
    <text evidence="22">The sequence shown here is derived from an EMBL/GenBank/DDBJ whole genome shotgun (WGS) entry which is preliminary data.</text>
</comment>
<comment type="similarity">
    <text evidence="4">Belongs to the SMC family. RAD50 subfamily.</text>
</comment>
<evidence type="ECO:0000313" key="22">
    <source>
        <dbReference type="EMBL" id="GLI69195.1"/>
    </source>
</evidence>
<keyword evidence="11" id="KW-0067">ATP-binding</keyword>
<keyword evidence="6 18" id="KW-0479">Metal-binding</keyword>
<comment type="subcellular location">
    <subcellularLocation>
        <location evidence="3">Chromosome</location>
    </subcellularLocation>
    <subcellularLocation>
        <location evidence="2">Nucleus</location>
    </subcellularLocation>
</comment>
<evidence type="ECO:0000256" key="8">
    <source>
        <dbReference type="ARBA" id="ARBA00022763"/>
    </source>
</evidence>
<keyword evidence="23" id="KW-1185">Reference proteome</keyword>
<evidence type="ECO:0000256" key="2">
    <source>
        <dbReference type="ARBA" id="ARBA00004123"/>
    </source>
</evidence>
<gene>
    <name evidence="22" type="ORF">VaNZ11_013765</name>
</gene>
<dbReference type="PANTHER" id="PTHR18867:SF12">
    <property type="entry name" value="DNA REPAIR PROTEIN RAD50"/>
    <property type="match status" value="1"/>
</dbReference>
<evidence type="ECO:0000259" key="21">
    <source>
        <dbReference type="PROSITE" id="PS51131"/>
    </source>
</evidence>
<evidence type="ECO:0000256" key="1">
    <source>
        <dbReference type="ARBA" id="ARBA00001947"/>
    </source>
</evidence>
<reference evidence="22 23" key="1">
    <citation type="journal article" date="2023" name="IScience">
        <title>Expanded male sex-determining region conserved during the evolution of homothallism in the green alga Volvox.</title>
        <authorList>
            <person name="Yamamoto K."/>
            <person name="Matsuzaki R."/>
            <person name="Mahakham W."/>
            <person name="Heman W."/>
            <person name="Sekimoto H."/>
            <person name="Kawachi M."/>
            <person name="Minakuchi Y."/>
            <person name="Toyoda A."/>
            <person name="Nozaki H."/>
        </authorList>
    </citation>
    <scope>NUCLEOTIDE SEQUENCE [LARGE SCALE GENOMIC DNA]</scope>
    <source>
        <strain evidence="22 23">NIES-4468</strain>
    </source>
</reference>
<dbReference type="SUPFAM" id="SSF52540">
    <property type="entry name" value="P-loop containing nucleoside triphosphate hydrolases"/>
    <property type="match status" value="1"/>
</dbReference>
<evidence type="ECO:0000313" key="23">
    <source>
        <dbReference type="Proteomes" id="UP001165090"/>
    </source>
</evidence>
<dbReference type="InterPro" id="IPR013134">
    <property type="entry name" value="Zn_hook_RAD50"/>
</dbReference>
<dbReference type="Gene3D" id="3.40.50.300">
    <property type="entry name" value="P-loop containing nucleotide triphosphate hydrolases"/>
    <property type="match status" value="2"/>
</dbReference>
<dbReference type="Pfam" id="PF13476">
    <property type="entry name" value="AAA_23"/>
    <property type="match status" value="1"/>
</dbReference>